<comment type="caution">
    <text evidence="9">The sequence shown here is derived from an EMBL/GenBank/DDBJ whole genome shotgun (WGS) entry which is preliminary data.</text>
</comment>
<feature type="domain" description="Amidase" evidence="8">
    <location>
        <begin position="24"/>
        <end position="467"/>
    </location>
</feature>
<dbReference type="Proteomes" id="UP000182465">
    <property type="component" value="Unassembled WGS sequence"/>
</dbReference>
<feature type="active site" description="Charge relay system" evidence="7">
    <location>
        <position position="79"/>
    </location>
</feature>
<dbReference type="SUPFAM" id="SSF75304">
    <property type="entry name" value="Amidase signature (AS) enzymes"/>
    <property type="match status" value="1"/>
</dbReference>
<comment type="subunit">
    <text evidence="7">Heterotrimer of A, B and C subunits.</text>
</comment>
<comment type="similarity">
    <text evidence="1 7">Belongs to the amidase family. GatA subfamily.</text>
</comment>
<proteinExistence type="inferred from homology"/>
<evidence type="ECO:0000256" key="5">
    <source>
        <dbReference type="ARBA" id="ARBA00022917"/>
    </source>
</evidence>
<dbReference type="Gene3D" id="3.90.1300.10">
    <property type="entry name" value="Amidase signature (AS) domain"/>
    <property type="match status" value="1"/>
</dbReference>
<keyword evidence="2 7" id="KW-0436">Ligase</keyword>
<dbReference type="EC" id="6.3.5.7" evidence="7"/>
<reference evidence="9 10" key="1">
    <citation type="journal article" date="2016" name="Environ. Microbiol.">
        <title>Genomic resolution of a cold subsurface aquifer community provides metabolic insights for novel microbes adapted to high CO concentrations.</title>
        <authorList>
            <person name="Probst A.J."/>
            <person name="Castelle C.J."/>
            <person name="Singh A."/>
            <person name="Brown C.T."/>
            <person name="Anantharaman K."/>
            <person name="Sharon I."/>
            <person name="Hug L.A."/>
            <person name="Burstein D."/>
            <person name="Emerson J.B."/>
            <person name="Thomas B.C."/>
            <person name="Banfield J.F."/>
        </authorList>
    </citation>
    <scope>NUCLEOTIDE SEQUENCE [LARGE SCALE GENOMIC DNA]</scope>
    <source>
        <strain evidence="9">CG1_02_38_13</strain>
    </source>
</reference>
<dbReference type="PANTHER" id="PTHR11895:SF151">
    <property type="entry name" value="GLUTAMYL-TRNA(GLN) AMIDOTRANSFERASE SUBUNIT A"/>
    <property type="match status" value="1"/>
</dbReference>
<feature type="active site" description="Acyl-ester intermediate" evidence="7">
    <location>
        <position position="178"/>
    </location>
</feature>
<protein>
    <recommendedName>
        <fullName evidence="7">Glutamyl-tRNA(Gln) amidotransferase subunit A</fullName>
        <shortName evidence="7">Glu-ADT subunit A</shortName>
        <ecNumber evidence="7">6.3.5.7</ecNumber>
    </recommendedName>
</protein>
<dbReference type="AlphaFoldDB" id="A0A1J4TZK2"/>
<evidence type="ECO:0000256" key="3">
    <source>
        <dbReference type="ARBA" id="ARBA00022741"/>
    </source>
</evidence>
<evidence type="ECO:0000313" key="10">
    <source>
        <dbReference type="Proteomes" id="UP000182465"/>
    </source>
</evidence>
<dbReference type="GO" id="GO:0006412">
    <property type="term" value="P:translation"/>
    <property type="evidence" value="ECO:0007669"/>
    <property type="project" value="UniProtKB-UniRule"/>
</dbReference>
<dbReference type="HAMAP" id="MF_00120">
    <property type="entry name" value="GatA"/>
    <property type="match status" value="1"/>
</dbReference>
<comment type="catalytic activity">
    <reaction evidence="6 7">
        <text>L-glutamyl-tRNA(Gln) + L-glutamine + ATP + H2O = L-glutaminyl-tRNA(Gln) + L-glutamate + ADP + phosphate + H(+)</text>
        <dbReference type="Rhea" id="RHEA:17521"/>
        <dbReference type="Rhea" id="RHEA-COMP:9681"/>
        <dbReference type="Rhea" id="RHEA-COMP:9684"/>
        <dbReference type="ChEBI" id="CHEBI:15377"/>
        <dbReference type="ChEBI" id="CHEBI:15378"/>
        <dbReference type="ChEBI" id="CHEBI:29985"/>
        <dbReference type="ChEBI" id="CHEBI:30616"/>
        <dbReference type="ChEBI" id="CHEBI:43474"/>
        <dbReference type="ChEBI" id="CHEBI:58359"/>
        <dbReference type="ChEBI" id="CHEBI:78520"/>
        <dbReference type="ChEBI" id="CHEBI:78521"/>
        <dbReference type="ChEBI" id="CHEBI:456216"/>
        <dbReference type="EC" id="6.3.5.7"/>
    </reaction>
</comment>
<dbReference type="PROSITE" id="PS00571">
    <property type="entry name" value="AMIDASES"/>
    <property type="match status" value="1"/>
</dbReference>
<keyword evidence="3 7" id="KW-0547">Nucleotide-binding</keyword>
<evidence type="ECO:0000256" key="1">
    <source>
        <dbReference type="ARBA" id="ARBA00008069"/>
    </source>
</evidence>
<dbReference type="GO" id="GO:0016740">
    <property type="term" value="F:transferase activity"/>
    <property type="evidence" value="ECO:0007669"/>
    <property type="project" value="UniProtKB-KW"/>
</dbReference>
<keyword evidence="9" id="KW-0808">Transferase</keyword>
<keyword evidence="4 7" id="KW-0067">ATP-binding</keyword>
<evidence type="ECO:0000256" key="4">
    <source>
        <dbReference type="ARBA" id="ARBA00022840"/>
    </source>
</evidence>
<evidence type="ECO:0000313" key="9">
    <source>
        <dbReference type="EMBL" id="OIO17522.1"/>
    </source>
</evidence>
<dbReference type="InterPro" id="IPR004412">
    <property type="entry name" value="GatA"/>
</dbReference>
<evidence type="ECO:0000256" key="6">
    <source>
        <dbReference type="ARBA" id="ARBA00047407"/>
    </source>
</evidence>
<keyword evidence="5 7" id="KW-0648">Protein biosynthesis</keyword>
<dbReference type="EMBL" id="MNVB01000029">
    <property type="protein sequence ID" value="OIO17522.1"/>
    <property type="molecule type" value="Genomic_DNA"/>
</dbReference>
<gene>
    <name evidence="7 9" type="primary">gatA</name>
    <name evidence="9" type="ORF">AUJ29_01220</name>
</gene>
<organism evidence="9 10">
    <name type="scientific">Candidatus Kuenenbacteria bacterium CG1_02_38_13</name>
    <dbReference type="NCBI Taxonomy" id="1805235"/>
    <lineage>
        <taxon>Bacteria</taxon>
        <taxon>Candidatus Kueneniibacteriota</taxon>
    </lineage>
</organism>
<feature type="active site" description="Charge relay system" evidence="7">
    <location>
        <position position="154"/>
    </location>
</feature>
<dbReference type="InterPro" id="IPR020556">
    <property type="entry name" value="Amidase_CS"/>
</dbReference>
<evidence type="ECO:0000259" key="8">
    <source>
        <dbReference type="Pfam" id="PF01425"/>
    </source>
</evidence>
<sequence length="478" mass="52092">MKLNKLTIAQASQGLKKKEFSCIELTQACLSEIKKIDKDVRAFITVTEEKAISQARKVDDKIAKGDSISELAGIPYAVKDLFCINGVKTTAGSKILENFISPYESTATARLNEQDAVVLGKTNLDEFAMGASTENSGFFSTANPHDLSRVPGGSSGGSSASVSSNECLFALGTDTGGSIRQPASFCGVVGLKPTYGRTSRYGVIAMASSLDTIGHITKNVEDAALVLQSIAGRDDRDSTTANVPLDNYFKDLRKDIRGLRIAVPKNYLSMDGMDLQIKSKVEKAIMAIEELTGEEAKEIELMPPSYALACYYIIMPAEVSSNLARYDGIKYGMSQKENNLIKSYLRTRARGFGDEVKRRIILGTFTLSHGYYDAYYKKAQAVRTLIIQDFKKAFDDVDAILMPTTPSVAFRIGEKIDDPLQMYLEDLFTVPASLAGVPALSVPCGKIGNLPIGLQIIGKWFDEKTVLKIGYNFEISNA</sequence>
<evidence type="ECO:0000256" key="2">
    <source>
        <dbReference type="ARBA" id="ARBA00022598"/>
    </source>
</evidence>
<comment type="function">
    <text evidence="7">Allows the formation of correctly charged Gln-tRNA(Gln) through the transamidation of misacylated Glu-tRNA(Gln) in organisms which lack glutaminyl-tRNA synthetase. The reaction takes place in the presence of glutamine and ATP through an activated gamma-phospho-Glu-tRNA(Gln).</text>
</comment>
<dbReference type="InterPro" id="IPR000120">
    <property type="entry name" value="Amidase"/>
</dbReference>
<dbReference type="GO" id="GO:0050567">
    <property type="term" value="F:glutaminyl-tRNA synthase (glutamine-hydrolyzing) activity"/>
    <property type="evidence" value="ECO:0007669"/>
    <property type="project" value="UniProtKB-UniRule"/>
</dbReference>
<dbReference type="InterPro" id="IPR023631">
    <property type="entry name" value="Amidase_dom"/>
</dbReference>
<dbReference type="NCBIfam" id="TIGR00132">
    <property type="entry name" value="gatA"/>
    <property type="match status" value="1"/>
</dbReference>
<dbReference type="InterPro" id="IPR036928">
    <property type="entry name" value="AS_sf"/>
</dbReference>
<dbReference type="GO" id="GO:0030956">
    <property type="term" value="C:glutamyl-tRNA(Gln) amidotransferase complex"/>
    <property type="evidence" value="ECO:0007669"/>
    <property type="project" value="InterPro"/>
</dbReference>
<name>A0A1J4TZK2_9BACT</name>
<dbReference type="GO" id="GO:0005524">
    <property type="term" value="F:ATP binding"/>
    <property type="evidence" value="ECO:0007669"/>
    <property type="project" value="UniProtKB-KW"/>
</dbReference>
<evidence type="ECO:0000256" key="7">
    <source>
        <dbReference type="HAMAP-Rule" id="MF_00120"/>
    </source>
</evidence>
<accession>A0A1J4TZK2</accession>
<dbReference type="Pfam" id="PF01425">
    <property type="entry name" value="Amidase"/>
    <property type="match status" value="1"/>
</dbReference>
<dbReference type="PANTHER" id="PTHR11895">
    <property type="entry name" value="TRANSAMIDASE"/>
    <property type="match status" value="1"/>
</dbReference>